<protein>
    <recommendedName>
        <fullName evidence="5">BTB domain-containing protein</fullName>
    </recommendedName>
</protein>
<dbReference type="Pfam" id="PF00917">
    <property type="entry name" value="MATH"/>
    <property type="match status" value="1"/>
</dbReference>
<dbReference type="InterPro" id="IPR008974">
    <property type="entry name" value="TRAF-like"/>
</dbReference>
<evidence type="ECO:0008006" key="5">
    <source>
        <dbReference type="Google" id="ProtNLM"/>
    </source>
</evidence>
<dbReference type="AlphaFoldDB" id="A0A2G5VBG4"/>
<evidence type="ECO:0000259" key="1">
    <source>
        <dbReference type="PROSITE" id="PS50097"/>
    </source>
</evidence>
<dbReference type="SUPFAM" id="SSF49599">
    <property type="entry name" value="TRAF domain-like"/>
    <property type="match status" value="1"/>
</dbReference>
<name>A0A2G5VBG4_9PELO</name>
<dbReference type="PROSITE" id="PS50097">
    <property type="entry name" value="BTB"/>
    <property type="match status" value="1"/>
</dbReference>
<dbReference type="Proteomes" id="UP000230233">
    <property type="component" value="Chromosome II"/>
</dbReference>
<dbReference type="CDD" id="cd18186">
    <property type="entry name" value="BTB_POZ_ZBTB_KLHL-like"/>
    <property type="match status" value="1"/>
</dbReference>
<dbReference type="PANTHER" id="PTHR22743">
    <property type="entry name" value="MEPRIN/TRAF-LIKE MATH FAMILY-C.ELEGANS"/>
    <property type="match status" value="1"/>
</dbReference>
<reference evidence="4" key="1">
    <citation type="submission" date="2017-10" db="EMBL/GenBank/DDBJ databases">
        <title>Rapid genome shrinkage in a self-fertile nematode reveals novel sperm competition proteins.</title>
        <authorList>
            <person name="Yin D."/>
            <person name="Schwarz E.M."/>
            <person name="Thomas C.G."/>
            <person name="Felde R.L."/>
            <person name="Korf I.F."/>
            <person name="Cutter A.D."/>
            <person name="Schartner C.M."/>
            <person name="Ralston E.J."/>
            <person name="Meyer B.J."/>
            <person name="Haag E.S."/>
        </authorList>
    </citation>
    <scope>NUCLEOTIDE SEQUENCE [LARGE SCALE GENOMIC DNA]</scope>
    <source>
        <strain evidence="4">JU1422</strain>
    </source>
</reference>
<dbReference type="EMBL" id="PDUG01000002">
    <property type="protein sequence ID" value="PIC48876.1"/>
    <property type="molecule type" value="Genomic_DNA"/>
</dbReference>
<dbReference type="Gene3D" id="2.60.210.10">
    <property type="entry name" value="Apoptosis, Tumor Necrosis Factor Receptor Associated Protein 2, Chain A"/>
    <property type="match status" value="1"/>
</dbReference>
<organism evidence="3 4">
    <name type="scientific">Caenorhabditis nigoni</name>
    <dbReference type="NCBI Taxonomy" id="1611254"/>
    <lineage>
        <taxon>Eukaryota</taxon>
        <taxon>Metazoa</taxon>
        <taxon>Ecdysozoa</taxon>
        <taxon>Nematoda</taxon>
        <taxon>Chromadorea</taxon>
        <taxon>Rhabditida</taxon>
        <taxon>Rhabditina</taxon>
        <taxon>Rhabditomorpha</taxon>
        <taxon>Rhabditoidea</taxon>
        <taxon>Rhabditidae</taxon>
        <taxon>Peloderinae</taxon>
        <taxon>Caenorhabditis</taxon>
    </lineage>
</organism>
<gene>
    <name evidence="3" type="primary">Cnig_chr_II.g7694</name>
    <name evidence="3" type="ORF">B9Z55_007694</name>
</gene>
<proteinExistence type="predicted"/>
<evidence type="ECO:0000259" key="2">
    <source>
        <dbReference type="PROSITE" id="PS50144"/>
    </source>
</evidence>
<dbReference type="InterPro" id="IPR000210">
    <property type="entry name" value="BTB/POZ_dom"/>
</dbReference>
<keyword evidence="4" id="KW-1185">Reference proteome</keyword>
<evidence type="ECO:0000313" key="3">
    <source>
        <dbReference type="EMBL" id="PIC48876.1"/>
    </source>
</evidence>
<dbReference type="InterPro" id="IPR052664">
    <property type="entry name" value="BTB-MATH_domain_protein"/>
</dbReference>
<dbReference type="InterPro" id="IPR002083">
    <property type="entry name" value="MATH/TRAF_dom"/>
</dbReference>
<dbReference type="PROSITE" id="PS50144">
    <property type="entry name" value="MATH"/>
    <property type="match status" value="1"/>
</dbReference>
<dbReference type="Gene3D" id="3.30.710.10">
    <property type="entry name" value="Potassium Channel Kv1.1, Chain A"/>
    <property type="match status" value="1"/>
</dbReference>
<dbReference type="SMART" id="SM00061">
    <property type="entry name" value="MATH"/>
    <property type="match status" value="1"/>
</dbReference>
<feature type="domain" description="MATH" evidence="2">
    <location>
        <begin position="47"/>
        <end position="170"/>
    </location>
</feature>
<dbReference type="InterPro" id="IPR011333">
    <property type="entry name" value="SKP1/BTB/POZ_sf"/>
</dbReference>
<dbReference type="SMART" id="SM00225">
    <property type="entry name" value="BTB"/>
    <property type="match status" value="1"/>
</dbReference>
<dbReference type="SUPFAM" id="SSF54695">
    <property type="entry name" value="POZ domain"/>
    <property type="match status" value="1"/>
</dbReference>
<accession>A0A2G5VBG4</accession>
<dbReference type="CDD" id="cd00121">
    <property type="entry name" value="MATH"/>
    <property type="match status" value="1"/>
</dbReference>
<dbReference type="PANTHER" id="PTHR22743:SF165">
    <property type="entry name" value="BTB AND MATH DOMAIN CONTAINING-RELATED"/>
    <property type="match status" value="1"/>
</dbReference>
<feature type="domain" description="BTB" evidence="1">
    <location>
        <begin position="208"/>
        <end position="250"/>
    </location>
</feature>
<evidence type="ECO:0000313" key="4">
    <source>
        <dbReference type="Proteomes" id="UP000230233"/>
    </source>
</evidence>
<sequence length="310" mass="36096">MTHKSNEENQQLSDRLQSIEASISKILKLNEVAEKSEKDSNANYNTSNTAPEKIIKLNRVFKNANEFEKEVYHYSDEKDNFNVNCYLKVRRHEDHLGFFIHCEPFAPADEWSIRTKLEYKIVGPNQNDLIRTWDYCYDHAEGWGWQKFLNWEIIKDWYMVDGSLTVEAKVTIIETTGLEKEKLRVFDESQKDVSDVILVVRDTKFYRYLASQSSVFKALLLGGFSESKQSEVTLHGIDPDDFQGFLEVLYGEPGIDDSNVEGVALLADMYHAPIVIRKCEEFLLKESKKTLEKKQEIATRYHLKTVEEKK</sequence>
<comment type="caution">
    <text evidence="3">The sequence shown here is derived from an EMBL/GenBank/DDBJ whole genome shotgun (WGS) entry which is preliminary data.</text>
</comment>
<dbReference type="Pfam" id="PF00651">
    <property type="entry name" value="BTB"/>
    <property type="match status" value="1"/>
</dbReference>